<dbReference type="EMBL" id="JBBPDW010000058">
    <property type="protein sequence ID" value="KAK7531121.1"/>
    <property type="molecule type" value="Genomic_DNA"/>
</dbReference>
<dbReference type="Gene3D" id="3.40.50.300">
    <property type="entry name" value="P-loop containing nucleotide triphosphate hydrolases"/>
    <property type="match status" value="1"/>
</dbReference>
<dbReference type="Proteomes" id="UP001365128">
    <property type="component" value="Unassembled WGS sequence"/>
</dbReference>
<organism evidence="4 5">
    <name type="scientific">Phyllosticta citricarpa</name>
    <dbReference type="NCBI Taxonomy" id="55181"/>
    <lineage>
        <taxon>Eukaryota</taxon>
        <taxon>Fungi</taxon>
        <taxon>Dikarya</taxon>
        <taxon>Ascomycota</taxon>
        <taxon>Pezizomycotina</taxon>
        <taxon>Dothideomycetes</taxon>
        <taxon>Dothideomycetes incertae sedis</taxon>
        <taxon>Botryosphaeriales</taxon>
        <taxon>Phyllostictaceae</taxon>
        <taxon>Phyllosticta</taxon>
    </lineage>
</organism>
<dbReference type="Pfam" id="PF25053">
    <property type="entry name" value="DUF7791"/>
    <property type="match status" value="1"/>
</dbReference>
<dbReference type="Pfam" id="PF24883">
    <property type="entry name" value="NPHP3_N"/>
    <property type="match status" value="1"/>
</dbReference>
<proteinExistence type="predicted"/>
<evidence type="ECO:0000313" key="5">
    <source>
        <dbReference type="Proteomes" id="UP001365128"/>
    </source>
</evidence>
<evidence type="ECO:0000313" key="4">
    <source>
        <dbReference type="EMBL" id="KAK7531121.1"/>
    </source>
</evidence>
<comment type="caution">
    <text evidence="4">The sequence shown here is derived from an EMBL/GenBank/DDBJ whole genome shotgun (WGS) entry which is preliminary data.</text>
</comment>
<dbReference type="SUPFAM" id="SSF52540">
    <property type="entry name" value="P-loop containing nucleoside triphosphate hydrolases"/>
    <property type="match status" value="1"/>
</dbReference>
<sequence>MDPISVLSLAANIIQVVDYGFKIAKGAKEQYQSIDGMVGCNRESLEILRDLRRVQSSLISELSSQTHLTADAKDLLRISGLCDEVAEELQSELQSFVIPTTAKHRKVQSLKRSFLVIWKQSTISEIEGRLGKVQRELDTRLMSMAKYASILCTCPRATLTEFRSDTSYLRTRLDEEAATNRSLHADTTVQISSAKSQIIDAITARTIDYGRVADLFTQIVSEEKDADKTRAILKRIWYAEYLSRYNNITEAHQTTFRWIFDNQDHGFPDWIENQSGIYWISGKPGSGKSTLMKFVAEHDQTTQLLESWAGDQKIIVVSHYFWISGSSIQRSREGFLRSVIFQILRQHPVLIPKIFPKQWAERDEREFGNTSPKMLEAALCRIVDRSDRPKICFFIDGLDEYDCGQDEIVGLLKILEKVPSVKLCVSSRPWDEFEHAFRNNPKCRVHELTEDDIREFTRDSIGQSPDLSALIGSDLDNMIEQIVRRSCGVFIWVFFVVRLLLRAPAEGATSRDLQNKIDSYPTELDALFGRIYKAIKSEYRRDTARTLRIALEHWLGFPTLATFLAMDKHEDAEYAFSQDFHPVSLSEIHEWRECLGKRITARCKDFVCIVEMADSAVEGAEVFKYHLEFLHRTVRDYLQNELMPNHLEKELGNDFDVDEVLMKSILVEWKFSDPVLLLRSEVNEYFVGYRLLKVLCLAKQYEYRWGRPMTRLIDEIDLLFSGANAVEQNQHWSCSVSHYFYHVGPIDMIDLASYYHLSYYVVEKLKNSSVRDKARWNLLWHALTQVT</sequence>
<evidence type="ECO:0000259" key="2">
    <source>
        <dbReference type="Pfam" id="PF24883"/>
    </source>
</evidence>
<feature type="domain" description="DUF7791" evidence="3">
    <location>
        <begin position="535"/>
        <end position="673"/>
    </location>
</feature>
<name>A0ABR1L9N2_9PEZI</name>
<dbReference type="InterPro" id="IPR027417">
    <property type="entry name" value="P-loop_NTPase"/>
</dbReference>
<dbReference type="InterPro" id="IPR056693">
    <property type="entry name" value="DUF7791"/>
</dbReference>
<accession>A0ABR1L9N2</accession>
<evidence type="ECO:0000256" key="1">
    <source>
        <dbReference type="ARBA" id="ARBA00022737"/>
    </source>
</evidence>
<protein>
    <recommendedName>
        <fullName evidence="6">NACHT domain-containing protein</fullName>
    </recommendedName>
</protein>
<evidence type="ECO:0008006" key="6">
    <source>
        <dbReference type="Google" id="ProtNLM"/>
    </source>
</evidence>
<keyword evidence="1" id="KW-0677">Repeat</keyword>
<dbReference type="PANTHER" id="PTHR10039:SF5">
    <property type="entry name" value="NACHT DOMAIN-CONTAINING PROTEIN"/>
    <property type="match status" value="1"/>
</dbReference>
<reference evidence="4 5" key="1">
    <citation type="submission" date="2024-04" db="EMBL/GenBank/DDBJ databases">
        <title>Phyllosticta paracitricarpa is synonymous to the EU quarantine fungus P. citricarpa based on phylogenomic analyses.</title>
        <authorList>
            <consortium name="Lawrence Berkeley National Laboratory"/>
            <person name="Van Ingen-Buijs V.A."/>
            <person name="Van Westerhoven A.C."/>
            <person name="Haridas S."/>
            <person name="Skiadas P."/>
            <person name="Martin F."/>
            <person name="Groenewald J.Z."/>
            <person name="Crous P.W."/>
            <person name="Seidl M.F."/>
        </authorList>
    </citation>
    <scope>NUCLEOTIDE SEQUENCE [LARGE SCALE GENOMIC DNA]</scope>
    <source>
        <strain evidence="4 5">CBS 122670</strain>
    </source>
</reference>
<dbReference type="InterPro" id="IPR056884">
    <property type="entry name" value="NPHP3-like_N"/>
</dbReference>
<dbReference type="PANTHER" id="PTHR10039">
    <property type="entry name" value="AMELOGENIN"/>
    <property type="match status" value="1"/>
</dbReference>
<feature type="domain" description="Nephrocystin 3-like N-terminal" evidence="2">
    <location>
        <begin position="255"/>
        <end position="428"/>
    </location>
</feature>
<keyword evidence="5" id="KW-1185">Reference proteome</keyword>
<evidence type="ECO:0000259" key="3">
    <source>
        <dbReference type="Pfam" id="PF25053"/>
    </source>
</evidence>
<gene>
    <name evidence="4" type="ORF">IWX46DRAFT_376147</name>
</gene>